<name>A0A2T7BHV0_9BACT</name>
<dbReference type="OrthoDB" id="9764015at2"/>
<sequence>MALPFLEIIESLTPHPNMLMWKFEDADKEIKNGAVLTVRESQHAMFLNEGQLADVFPAGKYTLSTENTPILTRLRGWKHGFKSPFKADIYFFNTHQFVNLKWGTPMPILMSDALFGQVRIRAFGTYNIRIVDVAKFFKEYAGTYPKLTIAELEIQLRDFIAPKFGEVLSLAKIPVVDAAANVPALNEKIQPLIQPYFTDFGVEVTRFTITGITLPEEVLQQYDKVTGMNMVNDVHKFSQYSMANAMDKEGSALSDGARQGVVLGMISNILHQPNAAPGAPTPSPSPAPAEDLTERLRKLKSLFDAALITEAEYTAKKEELLKLL</sequence>
<evidence type="ECO:0000259" key="1">
    <source>
        <dbReference type="Pfam" id="PF13421"/>
    </source>
</evidence>
<proteinExistence type="predicted"/>
<dbReference type="Pfam" id="PF13421">
    <property type="entry name" value="Band_7_1"/>
    <property type="match status" value="1"/>
</dbReference>
<dbReference type="AlphaFoldDB" id="A0A2T7BHV0"/>
<dbReference type="EMBL" id="QCYK01000002">
    <property type="protein sequence ID" value="PUZ25848.1"/>
    <property type="molecule type" value="Genomic_DNA"/>
</dbReference>
<dbReference type="InterPro" id="IPR036013">
    <property type="entry name" value="Band_7/SPFH_dom_sf"/>
</dbReference>
<dbReference type="RefSeq" id="WP_108687687.1">
    <property type="nucleotide sequence ID" value="NZ_QCYK01000002.1"/>
</dbReference>
<dbReference type="PANTHER" id="PTHR37826">
    <property type="entry name" value="FLOTILLIN BAND_7_5 DOMAIN PROTEIN"/>
    <property type="match status" value="1"/>
</dbReference>
<dbReference type="Gene3D" id="3.30.479.30">
    <property type="entry name" value="Band 7 domain"/>
    <property type="match status" value="1"/>
</dbReference>
<evidence type="ECO:0000313" key="3">
    <source>
        <dbReference type="Proteomes" id="UP000244450"/>
    </source>
</evidence>
<gene>
    <name evidence="2" type="ORF">DCC81_16460</name>
</gene>
<dbReference type="PANTHER" id="PTHR37826:SF2">
    <property type="entry name" value="ZINC-RIBBON DOMAIN-CONTAINING PROTEIN"/>
    <property type="match status" value="1"/>
</dbReference>
<reference evidence="2 3" key="1">
    <citation type="submission" date="2018-04" db="EMBL/GenBank/DDBJ databases">
        <title>Chitinophaga fuyangensis sp. nov., isolated from soil in a chemical factory.</title>
        <authorList>
            <person name="Chen K."/>
        </authorList>
    </citation>
    <scope>NUCLEOTIDE SEQUENCE [LARGE SCALE GENOMIC DNA]</scope>
    <source>
        <strain evidence="2 3">LY-1</strain>
    </source>
</reference>
<dbReference type="CDD" id="cd03408">
    <property type="entry name" value="SPFH_like_u1"/>
    <property type="match status" value="1"/>
</dbReference>
<dbReference type="SUPFAM" id="SSF117892">
    <property type="entry name" value="Band 7/SPFH domain"/>
    <property type="match status" value="1"/>
</dbReference>
<evidence type="ECO:0000313" key="2">
    <source>
        <dbReference type="EMBL" id="PUZ25848.1"/>
    </source>
</evidence>
<keyword evidence="3" id="KW-1185">Reference proteome</keyword>
<dbReference type="Proteomes" id="UP000244450">
    <property type="component" value="Unassembled WGS sequence"/>
</dbReference>
<feature type="domain" description="SPFH" evidence="1">
    <location>
        <begin position="20"/>
        <end position="229"/>
    </location>
</feature>
<comment type="caution">
    <text evidence="2">The sequence shown here is derived from an EMBL/GenBank/DDBJ whole genome shotgun (WGS) entry which is preliminary data.</text>
</comment>
<accession>A0A2T7BHV0</accession>
<dbReference type="InterPro" id="IPR033880">
    <property type="entry name" value="SPFH_YdjI"/>
</dbReference>
<protein>
    <submittedName>
        <fullName evidence="2">Virion core protein (Lumpy skin disease virus)</fullName>
    </submittedName>
</protein>
<organism evidence="2 3">
    <name type="scientific">Chitinophaga parva</name>
    <dbReference type="NCBI Taxonomy" id="2169414"/>
    <lineage>
        <taxon>Bacteria</taxon>
        <taxon>Pseudomonadati</taxon>
        <taxon>Bacteroidota</taxon>
        <taxon>Chitinophagia</taxon>
        <taxon>Chitinophagales</taxon>
        <taxon>Chitinophagaceae</taxon>
        <taxon>Chitinophaga</taxon>
    </lineage>
</organism>